<protein>
    <submittedName>
        <fullName evidence="2">Uncharacterized protein</fullName>
    </submittedName>
</protein>
<dbReference type="AlphaFoldDB" id="A0A4U5LXP5"/>
<dbReference type="EMBL" id="AZBU02000011">
    <property type="protein sequence ID" value="TKR60982.1"/>
    <property type="molecule type" value="Genomic_DNA"/>
</dbReference>
<keyword evidence="3" id="KW-1185">Reference proteome</keyword>
<organism evidence="2 3">
    <name type="scientific">Steinernema carpocapsae</name>
    <name type="common">Entomopathogenic nematode</name>
    <dbReference type="NCBI Taxonomy" id="34508"/>
    <lineage>
        <taxon>Eukaryota</taxon>
        <taxon>Metazoa</taxon>
        <taxon>Ecdysozoa</taxon>
        <taxon>Nematoda</taxon>
        <taxon>Chromadorea</taxon>
        <taxon>Rhabditida</taxon>
        <taxon>Tylenchina</taxon>
        <taxon>Panagrolaimomorpha</taxon>
        <taxon>Strongyloidoidea</taxon>
        <taxon>Steinernematidae</taxon>
        <taxon>Steinernema</taxon>
    </lineage>
</organism>
<comment type="caution">
    <text evidence="2">The sequence shown here is derived from an EMBL/GenBank/DDBJ whole genome shotgun (WGS) entry which is preliminary data.</text>
</comment>
<reference evidence="2 3" key="2">
    <citation type="journal article" date="2019" name="G3 (Bethesda)">
        <title>Hybrid Assembly of the Genome of the Entomopathogenic Nematode Steinernema carpocapsae Identifies the X-Chromosome.</title>
        <authorList>
            <person name="Serra L."/>
            <person name="Macchietto M."/>
            <person name="Macias-Munoz A."/>
            <person name="McGill C.J."/>
            <person name="Rodriguez I.M."/>
            <person name="Rodriguez B."/>
            <person name="Murad R."/>
            <person name="Mortazavi A."/>
        </authorList>
    </citation>
    <scope>NUCLEOTIDE SEQUENCE [LARGE SCALE GENOMIC DNA]</scope>
    <source>
        <strain evidence="2 3">ALL</strain>
    </source>
</reference>
<evidence type="ECO:0000313" key="2">
    <source>
        <dbReference type="EMBL" id="TKR60982.1"/>
    </source>
</evidence>
<evidence type="ECO:0000256" key="1">
    <source>
        <dbReference type="SAM" id="MobiDB-lite"/>
    </source>
</evidence>
<reference evidence="2 3" key="1">
    <citation type="journal article" date="2015" name="Genome Biol.">
        <title>Comparative genomics of Steinernema reveals deeply conserved gene regulatory networks.</title>
        <authorList>
            <person name="Dillman A.R."/>
            <person name="Macchietto M."/>
            <person name="Porter C.F."/>
            <person name="Rogers A."/>
            <person name="Williams B."/>
            <person name="Antoshechkin I."/>
            <person name="Lee M.M."/>
            <person name="Goodwin Z."/>
            <person name="Lu X."/>
            <person name="Lewis E.E."/>
            <person name="Goodrich-Blair H."/>
            <person name="Stock S.P."/>
            <person name="Adams B.J."/>
            <person name="Sternberg P.W."/>
            <person name="Mortazavi A."/>
        </authorList>
    </citation>
    <scope>NUCLEOTIDE SEQUENCE [LARGE SCALE GENOMIC DNA]</scope>
    <source>
        <strain evidence="2 3">ALL</strain>
    </source>
</reference>
<dbReference type="Proteomes" id="UP000298663">
    <property type="component" value="Unassembled WGS sequence"/>
</dbReference>
<feature type="region of interest" description="Disordered" evidence="1">
    <location>
        <begin position="1"/>
        <end position="21"/>
    </location>
</feature>
<proteinExistence type="predicted"/>
<evidence type="ECO:0000313" key="3">
    <source>
        <dbReference type="Proteomes" id="UP000298663"/>
    </source>
</evidence>
<name>A0A4U5LXP5_STECR</name>
<gene>
    <name evidence="2" type="ORF">L596_028157</name>
</gene>
<sequence>MRRGPRGPIRSREGRVAQPEEALARVAKVAGDRMARNQRAEEDKQELGATWKSGVAEEEIREEEYKVLEIGLRSTLR</sequence>
<accession>A0A4U5LXP5</accession>